<evidence type="ECO:0000313" key="3">
    <source>
        <dbReference type="Proteomes" id="UP000001194"/>
    </source>
</evidence>
<dbReference type="RefSeq" id="XP_001881856.1">
    <property type="nucleotide sequence ID" value="XM_001881821.1"/>
</dbReference>
<accession>B0DDF1</accession>
<keyword evidence="3" id="KW-1185">Reference proteome</keyword>
<proteinExistence type="predicted"/>
<feature type="region of interest" description="Disordered" evidence="1">
    <location>
        <begin position="150"/>
        <end position="170"/>
    </location>
</feature>
<dbReference type="EMBL" id="DS547104">
    <property type="protein sequence ID" value="EDR07464.1"/>
    <property type="molecule type" value="Genomic_DNA"/>
</dbReference>
<name>B0DDF1_LACBS</name>
<dbReference type="HOGENOM" id="CLU_1570890_0_0_1"/>
<sequence length="170" mass="19563">MIMLDSIPSHCSFFPPHRLRAFVTRHSHSPYSHSNSHCVTGFSLPTHCVTGFSLPTHARDLAYKFQQQVCVMFLPYTTCMPTLTGKYPFRRGNNNVDDPDRQRPHDDDRSMTTGNDCVMTAPRQWHADHMQPRPHAATCGDTTLARIHHHPHQHQGWFSTPSQHRRQLTT</sequence>
<gene>
    <name evidence="2" type="ORF">LACBIDRAFT_298688</name>
</gene>
<feature type="compositionally biased region" description="Basic and acidic residues" evidence="1">
    <location>
        <begin position="98"/>
        <end position="110"/>
    </location>
</feature>
<dbReference type="InParanoid" id="B0DDF1"/>
<evidence type="ECO:0000256" key="1">
    <source>
        <dbReference type="SAM" id="MobiDB-lite"/>
    </source>
</evidence>
<evidence type="ECO:0000313" key="2">
    <source>
        <dbReference type="EMBL" id="EDR07464.1"/>
    </source>
</evidence>
<protein>
    <submittedName>
        <fullName evidence="2">Predicted protein</fullName>
    </submittedName>
</protein>
<dbReference type="Proteomes" id="UP000001194">
    <property type="component" value="Unassembled WGS sequence"/>
</dbReference>
<organism evidence="3">
    <name type="scientific">Laccaria bicolor (strain S238N-H82 / ATCC MYA-4686)</name>
    <name type="common">Bicoloured deceiver</name>
    <name type="synonym">Laccaria laccata var. bicolor</name>
    <dbReference type="NCBI Taxonomy" id="486041"/>
    <lineage>
        <taxon>Eukaryota</taxon>
        <taxon>Fungi</taxon>
        <taxon>Dikarya</taxon>
        <taxon>Basidiomycota</taxon>
        <taxon>Agaricomycotina</taxon>
        <taxon>Agaricomycetes</taxon>
        <taxon>Agaricomycetidae</taxon>
        <taxon>Agaricales</taxon>
        <taxon>Agaricineae</taxon>
        <taxon>Hydnangiaceae</taxon>
        <taxon>Laccaria</taxon>
    </lineage>
</organism>
<feature type="region of interest" description="Disordered" evidence="1">
    <location>
        <begin position="88"/>
        <end position="115"/>
    </location>
</feature>
<dbReference type="AlphaFoldDB" id="B0DDF1"/>
<reference evidence="2 3" key="1">
    <citation type="journal article" date="2008" name="Nature">
        <title>The genome of Laccaria bicolor provides insights into mycorrhizal symbiosis.</title>
        <authorList>
            <person name="Martin F."/>
            <person name="Aerts A."/>
            <person name="Ahren D."/>
            <person name="Brun A."/>
            <person name="Danchin E.G.J."/>
            <person name="Duchaussoy F."/>
            <person name="Gibon J."/>
            <person name="Kohler A."/>
            <person name="Lindquist E."/>
            <person name="Pereda V."/>
            <person name="Salamov A."/>
            <person name="Shapiro H.J."/>
            <person name="Wuyts J."/>
            <person name="Blaudez D."/>
            <person name="Buee M."/>
            <person name="Brokstein P."/>
            <person name="Canbaeck B."/>
            <person name="Cohen D."/>
            <person name="Courty P.E."/>
            <person name="Coutinho P.M."/>
            <person name="Delaruelle C."/>
            <person name="Detter J.C."/>
            <person name="Deveau A."/>
            <person name="DiFazio S."/>
            <person name="Duplessis S."/>
            <person name="Fraissinet-Tachet L."/>
            <person name="Lucic E."/>
            <person name="Frey-Klett P."/>
            <person name="Fourrey C."/>
            <person name="Feussner I."/>
            <person name="Gay G."/>
            <person name="Grimwood J."/>
            <person name="Hoegger P.J."/>
            <person name="Jain P."/>
            <person name="Kilaru S."/>
            <person name="Labbe J."/>
            <person name="Lin Y.C."/>
            <person name="Legue V."/>
            <person name="Le Tacon F."/>
            <person name="Marmeisse R."/>
            <person name="Melayah D."/>
            <person name="Montanini B."/>
            <person name="Muratet M."/>
            <person name="Nehls U."/>
            <person name="Niculita-Hirzel H."/>
            <person name="Oudot-Le Secq M.P."/>
            <person name="Peter M."/>
            <person name="Quesneville H."/>
            <person name="Rajashekar B."/>
            <person name="Reich M."/>
            <person name="Rouhier N."/>
            <person name="Schmutz J."/>
            <person name="Yin T."/>
            <person name="Chalot M."/>
            <person name="Henrissat B."/>
            <person name="Kuees U."/>
            <person name="Lucas S."/>
            <person name="Van de Peer Y."/>
            <person name="Podila G.K."/>
            <person name="Polle A."/>
            <person name="Pukkila P.J."/>
            <person name="Richardson P.M."/>
            <person name="Rouze P."/>
            <person name="Sanders I.R."/>
            <person name="Stajich J.E."/>
            <person name="Tunlid A."/>
            <person name="Tuskan G."/>
            <person name="Grigoriev I.V."/>
        </authorList>
    </citation>
    <scope>NUCLEOTIDE SEQUENCE [LARGE SCALE GENOMIC DNA]</scope>
    <source>
        <strain evidence="3">S238N-H82 / ATCC MYA-4686</strain>
    </source>
</reference>
<dbReference type="GeneID" id="6077636"/>
<dbReference type="KEGG" id="lbc:LACBIDRAFT_298688"/>